<evidence type="ECO:0000313" key="7">
    <source>
        <dbReference type="Proteomes" id="UP001199044"/>
    </source>
</evidence>
<proteinExistence type="predicted"/>
<dbReference type="InterPro" id="IPR009057">
    <property type="entry name" value="Homeodomain-like_sf"/>
</dbReference>
<accession>A0ABS7YI88</accession>
<dbReference type="PROSITE" id="PS00041">
    <property type="entry name" value="HTH_ARAC_FAMILY_1"/>
    <property type="match status" value="1"/>
</dbReference>
<comment type="caution">
    <text evidence="6">The sequence shown here is derived from an EMBL/GenBank/DDBJ whole genome shotgun (WGS) entry which is preliminary data.</text>
</comment>
<feature type="domain" description="HTH araC/xylS-type" evidence="5">
    <location>
        <begin position="167"/>
        <end position="265"/>
    </location>
</feature>
<dbReference type="Gene3D" id="1.10.10.60">
    <property type="entry name" value="Homeodomain-like"/>
    <property type="match status" value="2"/>
</dbReference>
<dbReference type="InterPro" id="IPR020449">
    <property type="entry name" value="Tscrpt_reg_AraC-type_HTH"/>
</dbReference>
<evidence type="ECO:0000313" key="6">
    <source>
        <dbReference type="EMBL" id="MCA2015376.1"/>
    </source>
</evidence>
<dbReference type="Pfam" id="PF02311">
    <property type="entry name" value="AraC_binding"/>
    <property type="match status" value="1"/>
</dbReference>
<gene>
    <name evidence="6" type="ORF">LDJ79_04580</name>
</gene>
<dbReference type="RefSeq" id="WP_225249754.1">
    <property type="nucleotide sequence ID" value="NZ_JAIWIU010000025.1"/>
</dbReference>
<reference evidence="7" key="1">
    <citation type="submission" date="2023-07" db="EMBL/GenBank/DDBJ databases">
        <title>Molecular identification of indigenous halophilic bacteria isolated from red sea cost, biodegradation of synthetic dyes and assessment of degraded metabolite toxicity.</title>
        <authorList>
            <person name="Chaieb K."/>
            <person name="Altayb H.N."/>
        </authorList>
    </citation>
    <scope>NUCLEOTIDE SEQUENCE [LARGE SCALE GENOMIC DNA]</scope>
    <source>
        <strain evidence="7">K20</strain>
    </source>
</reference>
<keyword evidence="2" id="KW-0238">DNA-binding</keyword>
<dbReference type="PANTHER" id="PTHR43280:SF28">
    <property type="entry name" value="HTH-TYPE TRANSCRIPTIONAL ACTIVATOR RHAS"/>
    <property type="match status" value="1"/>
</dbReference>
<evidence type="ECO:0000256" key="3">
    <source>
        <dbReference type="ARBA" id="ARBA00023159"/>
    </source>
</evidence>
<dbReference type="InterPro" id="IPR018060">
    <property type="entry name" value="HTH_AraC"/>
</dbReference>
<evidence type="ECO:0000259" key="5">
    <source>
        <dbReference type="PROSITE" id="PS01124"/>
    </source>
</evidence>
<dbReference type="Gene3D" id="2.60.120.10">
    <property type="entry name" value="Jelly Rolls"/>
    <property type="match status" value="1"/>
</dbReference>
<dbReference type="PRINTS" id="PR00032">
    <property type="entry name" value="HTHARAC"/>
</dbReference>
<keyword evidence="7" id="KW-1185">Reference proteome</keyword>
<dbReference type="SUPFAM" id="SSF51215">
    <property type="entry name" value="Regulatory protein AraC"/>
    <property type="match status" value="1"/>
</dbReference>
<keyword evidence="1" id="KW-0805">Transcription regulation</keyword>
<evidence type="ECO:0000256" key="4">
    <source>
        <dbReference type="ARBA" id="ARBA00023163"/>
    </source>
</evidence>
<keyword evidence="4" id="KW-0804">Transcription</keyword>
<evidence type="ECO:0000256" key="2">
    <source>
        <dbReference type="ARBA" id="ARBA00023125"/>
    </source>
</evidence>
<dbReference type="InterPro" id="IPR037923">
    <property type="entry name" value="HTH-like"/>
</dbReference>
<dbReference type="PROSITE" id="PS01124">
    <property type="entry name" value="HTH_ARAC_FAMILY_2"/>
    <property type="match status" value="1"/>
</dbReference>
<dbReference type="Pfam" id="PF12833">
    <property type="entry name" value="HTH_18"/>
    <property type="match status" value="1"/>
</dbReference>
<protein>
    <submittedName>
        <fullName evidence="6">Helix-turn-helix domain-containing protein</fullName>
    </submittedName>
</protein>
<organism evidence="6 7">
    <name type="scientific">Vibrio tritonius</name>
    <dbReference type="NCBI Taxonomy" id="1435069"/>
    <lineage>
        <taxon>Bacteria</taxon>
        <taxon>Pseudomonadati</taxon>
        <taxon>Pseudomonadota</taxon>
        <taxon>Gammaproteobacteria</taxon>
        <taxon>Vibrionales</taxon>
        <taxon>Vibrionaceae</taxon>
        <taxon>Vibrio</taxon>
    </lineage>
</organism>
<name>A0ABS7YI88_9VIBR</name>
<dbReference type="InterPro" id="IPR014710">
    <property type="entry name" value="RmlC-like_jellyroll"/>
</dbReference>
<dbReference type="SUPFAM" id="SSF46689">
    <property type="entry name" value="Homeodomain-like"/>
    <property type="match status" value="1"/>
</dbReference>
<keyword evidence="3" id="KW-0010">Activator</keyword>
<dbReference type="InterPro" id="IPR003313">
    <property type="entry name" value="AraC-bd"/>
</dbReference>
<evidence type="ECO:0000256" key="1">
    <source>
        <dbReference type="ARBA" id="ARBA00023015"/>
    </source>
</evidence>
<dbReference type="SMART" id="SM00342">
    <property type="entry name" value="HTH_ARAC"/>
    <property type="match status" value="1"/>
</dbReference>
<dbReference type="EMBL" id="JAIWIU010000025">
    <property type="protein sequence ID" value="MCA2015376.1"/>
    <property type="molecule type" value="Genomic_DNA"/>
</dbReference>
<sequence length="270" mass="30699">MLFLSSEEYVGNAGNIRVLSRQPQLDYPEHCHDFSELVLVSSGSGTHIVNGKQSLLLPNSVSCISEKDYHQFTDNKDVYLVNVLYSKRDLHINQRCVQVIEQLEQQTRQFFITHDAFQPLFQLAQSIEREQETGFKNGDVMITLLFEQLLLSIDRLDARMLENSPMMNAIVYLSNHYMEPDLSVGAVCEQFSIAAKSLGKEITRLTGMSTNKFINHLRIRHAMRELALGESVTEVAFNCGYTDSNYFSSKFKAVTGATPTGYLKQLQLQR</sequence>
<dbReference type="Proteomes" id="UP001199044">
    <property type="component" value="Unassembled WGS sequence"/>
</dbReference>
<dbReference type="InterPro" id="IPR018062">
    <property type="entry name" value="HTH_AraC-typ_CS"/>
</dbReference>
<dbReference type="PANTHER" id="PTHR43280">
    <property type="entry name" value="ARAC-FAMILY TRANSCRIPTIONAL REGULATOR"/>
    <property type="match status" value="1"/>
</dbReference>